<dbReference type="PROSITE" id="PS00626">
    <property type="entry name" value="RCC1_2"/>
    <property type="match status" value="1"/>
</dbReference>
<dbReference type="PROSITE" id="PS50012">
    <property type="entry name" value="RCC1_3"/>
    <property type="match status" value="1"/>
</dbReference>
<feature type="compositionally biased region" description="Basic and acidic residues" evidence="2">
    <location>
        <begin position="65"/>
        <end position="76"/>
    </location>
</feature>
<dbReference type="AlphaFoldDB" id="A0A914BS20"/>
<feature type="compositionally biased region" description="Polar residues" evidence="2">
    <location>
        <begin position="343"/>
        <end position="355"/>
    </location>
</feature>
<proteinExistence type="predicted"/>
<feature type="compositionally biased region" description="Acidic residues" evidence="2">
    <location>
        <begin position="151"/>
        <end position="169"/>
    </location>
</feature>
<feature type="compositionally biased region" description="Polar residues" evidence="2">
    <location>
        <begin position="13"/>
        <end position="22"/>
    </location>
</feature>
<accession>A0A914BS20</accession>
<feature type="compositionally biased region" description="Basic and acidic residues" evidence="2">
    <location>
        <begin position="235"/>
        <end position="252"/>
    </location>
</feature>
<feature type="region of interest" description="Disordered" evidence="2">
    <location>
        <begin position="1"/>
        <end position="23"/>
    </location>
</feature>
<feature type="region of interest" description="Disordered" evidence="2">
    <location>
        <begin position="235"/>
        <end position="309"/>
    </location>
</feature>
<evidence type="ECO:0000256" key="2">
    <source>
        <dbReference type="SAM" id="MobiDB-lite"/>
    </source>
</evidence>
<sequence>MWGKSSHVIPTQGKLNPSSQHPTPVRVSLWGHDPVARVACGSWHTMAVVGAPEWHPLEEDSEEEHDPKAFESKDTDSSVPMEFDEGRDTPAEDANGNNGSVFQKHQQTDSIDSQAESSNKRTNPVQRETTKLTLAEFYAPTPLPTISPPEEYSDEMDSEQDDEKTMEEEVEHEEQAILNTVETALEAVEYQGVDDKMDKEGVSAGELDESEPVKNSNSASFFVDLGVTSAIKRTTKNEGVIKERPKLDKGDTSTRSNQRQSRPRESNMVRSKTMPVVTRKPLMMASASTTTAFDWSEPPKPSTETEPVRDRFVIHKHVSVQMNQKGNGSGDRVKGRKPIAQIGLQTSGEGNASLSRSKERNVMPQPPKFNRAKTYYGRMNQKRPEAEPKLSQFLSSLPPAPSQTSSALTKLQPRRRLDKPAGPSDRSPIRGKQNLDLTPTVEEMKGRLPGKPVFSSASSWRMRHKEEDGL</sequence>
<dbReference type="RefSeq" id="XP_038078411.1">
    <property type="nucleotide sequence ID" value="XM_038222483.1"/>
</dbReference>
<feature type="region of interest" description="Disordered" evidence="2">
    <location>
        <begin position="51"/>
        <end position="169"/>
    </location>
</feature>
<feature type="region of interest" description="Disordered" evidence="2">
    <location>
        <begin position="341"/>
        <end position="470"/>
    </location>
</feature>
<keyword evidence="4" id="KW-1185">Reference proteome</keyword>
<dbReference type="EnsemblMetazoa" id="XM_038222483.1">
    <property type="protein sequence ID" value="XP_038078411.1"/>
    <property type="gene ID" value="LOC119745850"/>
</dbReference>
<dbReference type="Proteomes" id="UP000887568">
    <property type="component" value="Unplaced"/>
</dbReference>
<name>A0A914BS20_PATMI</name>
<evidence type="ECO:0000256" key="1">
    <source>
        <dbReference type="PROSITE-ProRule" id="PRU00235"/>
    </source>
</evidence>
<reference evidence="3" key="1">
    <citation type="submission" date="2022-11" db="UniProtKB">
        <authorList>
            <consortium name="EnsemblMetazoa"/>
        </authorList>
    </citation>
    <scope>IDENTIFICATION</scope>
</reference>
<dbReference type="OrthoDB" id="5981550at2759"/>
<dbReference type="GeneID" id="119745850"/>
<feature type="repeat" description="RCC1" evidence="1">
    <location>
        <begin position="1"/>
        <end position="51"/>
    </location>
</feature>
<feature type="region of interest" description="Disordered" evidence="2">
    <location>
        <begin position="192"/>
        <end position="215"/>
    </location>
</feature>
<evidence type="ECO:0000313" key="3">
    <source>
        <dbReference type="EnsemblMetazoa" id="XP_038078411.1"/>
    </source>
</evidence>
<protein>
    <submittedName>
        <fullName evidence="3">Uncharacterized protein</fullName>
    </submittedName>
</protein>
<evidence type="ECO:0000313" key="4">
    <source>
        <dbReference type="Proteomes" id="UP000887568"/>
    </source>
</evidence>
<feature type="compositionally biased region" description="Polar residues" evidence="2">
    <location>
        <begin position="95"/>
        <end position="127"/>
    </location>
</feature>
<dbReference type="InterPro" id="IPR000408">
    <property type="entry name" value="Reg_chr_condens"/>
</dbReference>
<organism evidence="3 4">
    <name type="scientific">Patiria miniata</name>
    <name type="common">Bat star</name>
    <name type="synonym">Asterina miniata</name>
    <dbReference type="NCBI Taxonomy" id="46514"/>
    <lineage>
        <taxon>Eukaryota</taxon>
        <taxon>Metazoa</taxon>
        <taxon>Echinodermata</taxon>
        <taxon>Eleutherozoa</taxon>
        <taxon>Asterozoa</taxon>
        <taxon>Asteroidea</taxon>
        <taxon>Valvatacea</taxon>
        <taxon>Valvatida</taxon>
        <taxon>Asterinidae</taxon>
        <taxon>Patiria</taxon>
    </lineage>
</organism>